<protein>
    <submittedName>
        <fullName evidence="2">Uncharacterized protein</fullName>
    </submittedName>
</protein>
<keyword evidence="1" id="KW-1133">Transmembrane helix</keyword>
<feature type="transmembrane region" description="Helical" evidence="1">
    <location>
        <begin position="7"/>
        <end position="33"/>
    </location>
</feature>
<evidence type="ECO:0000256" key="1">
    <source>
        <dbReference type="SAM" id="Phobius"/>
    </source>
</evidence>
<reference evidence="2" key="1">
    <citation type="journal article" date="2015" name="Nature">
        <title>Complex archaea that bridge the gap between prokaryotes and eukaryotes.</title>
        <authorList>
            <person name="Spang A."/>
            <person name="Saw J.H."/>
            <person name="Jorgensen S.L."/>
            <person name="Zaremba-Niedzwiedzka K."/>
            <person name="Martijn J."/>
            <person name="Lind A.E."/>
            <person name="van Eijk R."/>
            <person name="Schleper C."/>
            <person name="Guy L."/>
            <person name="Ettema T.J."/>
        </authorList>
    </citation>
    <scope>NUCLEOTIDE SEQUENCE</scope>
</reference>
<evidence type="ECO:0000313" key="2">
    <source>
        <dbReference type="EMBL" id="KKK61423.1"/>
    </source>
</evidence>
<comment type="caution">
    <text evidence="2">The sequence shown here is derived from an EMBL/GenBank/DDBJ whole genome shotgun (WGS) entry which is preliminary data.</text>
</comment>
<dbReference type="EMBL" id="LAZR01062480">
    <property type="protein sequence ID" value="KKK61423.1"/>
    <property type="molecule type" value="Genomic_DNA"/>
</dbReference>
<sequence length="71" mass="7712">MLLAQFILAIIILGSVGLLAVLLFFVNCILSAGTSQDFVEKGGGWVIFFAVVTFIMSSIAIAIFCLITKWR</sequence>
<feature type="transmembrane region" description="Helical" evidence="1">
    <location>
        <begin position="45"/>
        <end position="67"/>
    </location>
</feature>
<dbReference type="AlphaFoldDB" id="A0A0F8WXQ8"/>
<name>A0A0F8WXQ8_9ZZZZ</name>
<gene>
    <name evidence="2" type="ORF">LCGC14_3014470</name>
</gene>
<keyword evidence="1" id="KW-0812">Transmembrane</keyword>
<accession>A0A0F8WXQ8</accession>
<organism evidence="2">
    <name type="scientific">marine sediment metagenome</name>
    <dbReference type="NCBI Taxonomy" id="412755"/>
    <lineage>
        <taxon>unclassified sequences</taxon>
        <taxon>metagenomes</taxon>
        <taxon>ecological metagenomes</taxon>
    </lineage>
</organism>
<proteinExistence type="predicted"/>
<keyword evidence="1" id="KW-0472">Membrane</keyword>